<protein>
    <submittedName>
        <fullName evidence="3">RNA-directed DNA polymerase</fullName>
    </submittedName>
</protein>
<dbReference type="SUPFAM" id="SSF56672">
    <property type="entry name" value="DNA/RNA polymerases"/>
    <property type="match status" value="1"/>
</dbReference>
<dbReference type="GO" id="GO:0003964">
    <property type="term" value="F:RNA-directed DNA polymerase activity"/>
    <property type="evidence" value="ECO:0007669"/>
    <property type="project" value="UniProtKB-KW"/>
</dbReference>
<dbReference type="InterPro" id="IPR043502">
    <property type="entry name" value="DNA/RNA_pol_sf"/>
</dbReference>
<name>A0AA44XUX2_BURVI</name>
<proteinExistence type="inferred from homology"/>
<dbReference type="InterPro" id="IPR000477">
    <property type="entry name" value="RT_dom"/>
</dbReference>
<dbReference type="EMBL" id="PVHK01000224">
    <property type="protein sequence ID" value="PRH38901.1"/>
    <property type="molecule type" value="Genomic_DNA"/>
</dbReference>
<dbReference type="InterPro" id="IPR051083">
    <property type="entry name" value="GrpII_Intron_Splice-Mob/Def"/>
</dbReference>
<feature type="domain" description="Reverse transcriptase" evidence="2">
    <location>
        <begin position="81"/>
        <end position="322"/>
    </location>
</feature>
<comment type="similarity">
    <text evidence="1">Belongs to the bacterial reverse transcriptase family.</text>
</comment>
<dbReference type="PANTHER" id="PTHR34047:SF8">
    <property type="entry name" value="PROTEIN YKFC"/>
    <property type="match status" value="1"/>
</dbReference>
<keyword evidence="3" id="KW-0548">Nucleotidyltransferase</keyword>
<dbReference type="PANTHER" id="PTHR34047">
    <property type="entry name" value="NUCLEAR INTRON MATURASE 1, MITOCHONDRIAL-RELATED"/>
    <property type="match status" value="1"/>
</dbReference>
<organism evidence="3 4">
    <name type="scientific">Burkholderia vietnamiensis</name>
    <dbReference type="NCBI Taxonomy" id="60552"/>
    <lineage>
        <taxon>Bacteria</taxon>
        <taxon>Pseudomonadati</taxon>
        <taxon>Pseudomonadota</taxon>
        <taxon>Betaproteobacteria</taxon>
        <taxon>Burkholderiales</taxon>
        <taxon>Burkholderiaceae</taxon>
        <taxon>Burkholderia</taxon>
        <taxon>Burkholderia cepacia complex</taxon>
    </lineage>
</organism>
<gene>
    <name evidence="3" type="ORF">C6T65_29140</name>
</gene>
<keyword evidence="3" id="KW-0695">RNA-directed DNA polymerase</keyword>
<dbReference type="Proteomes" id="UP000237632">
    <property type="component" value="Unassembled WGS sequence"/>
</dbReference>
<dbReference type="AlphaFoldDB" id="A0AA44XUX2"/>
<keyword evidence="3" id="KW-0808">Transferase</keyword>
<sequence>MRAATTMPRGSSAAGLGWLYNASKAPEMTNAYSAALSFNALQNAWLNLYSKSSPRSRNSTGIDNVSINDFAADYKNHLVRLARRLRHREFHFSALRPHLIKKSNGKDRLICVPTVQDRIIQRALLDFLEIRYSDRLANKVSYGFVRKRGVKLAVHDACELRKKYPWVYNTDITSFFDSIDRADLERALKRNIRESSLYPILAEAIHCEIDSVNGSAKKRIAALSVRANRGVRQGMPLSPFFSNLMLAQFDKEIERRNLHAVRYADDLIFLASSRHECEQLAIFCTEQLAPIGLTVPPVGLEKESKSVIYEPGAPAEFLGVSLVQAADDYRLELTDKQIHGIRDELLGLGSIPELLARRITLAKLGSTLASRTHGYLAAYDMCHNVDSLERALEDLQQKVLKKIYVDELKINIAGLNREARTFLGLR</sequence>
<evidence type="ECO:0000259" key="2">
    <source>
        <dbReference type="PROSITE" id="PS50878"/>
    </source>
</evidence>
<dbReference type="RefSeq" id="WP_105857028.1">
    <property type="nucleotide sequence ID" value="NZ_PVHK01000224.1"/>
</dbReference>
<accession>A0AA44XUX2</accession>
<dbReference type="CDD" id="cd01651">
    <property type="entry name" value="RT_G2_intron"/>
    <property type="match status" value="1"/>
</dbReference>
<evidence type="ECO:0000313" key="4">
    <source>
        <dbReference type="Proteomes" id="UP000237632"/>
    </source>
</evidence>
<dbReference type="Pfam" id="PF00078">
    <property type="entry name" value="RVT_1"/>
    <property type="match status" value="1"/>
</dbReference>
<dbReference type="PROSITE" id="PS50878">
    <property type="entry name" value="RT_POL"/>
    <property type="match status" value="1"/>
</dbReference>
<comment type="caution">
    <text evidence="3">The sequence shown here is derived from an EMBL/GenBank/DDBJ whole genome shotgun (WGS) entry which is preliminary data.</text>
</comment>
<reference evidence="3 4" key="1">
    <citation type="submission" date="2018-03" db="EMBL/GenBank/DDBJ databases">
        <authorList>
            <person name="Nguyen K."/>
            <person name="Fouts D."/>
            <person name="Sutton G."/>
        </authorList>
    </citation>
    <scope>NUCLEOTIDE SEQUENCE [LARGE SCALE GENOMIC DNA]</scope>
    <source>
        <strain evidence="3 4">AU3578</strain>
    </source>
</reference>
<evidence type="ECO:0000256" key="1">
    <source>
        <dbReference type="ARBA" id="ARBA00034120"/>
    </source>
</evidence>
<evidence type="ECO:0000313" key="3">
    <source>
        <dbReference type="EMBL" id="PRH38901.1"/>
    </source>
</evidence>